<feature type="transmembrane region" description="Helical" evidence="2">
    <location>
        <begin position="330"/>
        <end position="352"/>
    </location>
</feature>
<dbReference type="InterPro" id="IPR050445">
    <property type="entry name" value="Bact_polysacc_biosynth/exp"/>
</dbReference>
<reference evidence="3 4" key="1">
    <citation type="submission" date="2018-07" db="EMBL/GenBank/DDBJ databases">
        <title>Chitinophaga K2CV101002-2 sp. nov., isolated from a monsoon evergreen broad-leaved forest soil.</title>
        <authorList>
            <person name="Lv Y."/>
        </authorList>
    </citation>
    <scope>NUCLEOTIDE SEQUENCE [LARGE SCALE GENOMIC DNA]</scope>
    <source>
        <strain evidence="3 4">GDMCC 1.1288</strain>
    </source>
</reference>
<evidence type="ECO:0000313" key="3">
    <source>
        <dbReference type="EMBL" id="RFS23943.1"/>
    </source>
</evidence>
<dbReference type="Proteomes" id="UP000260644">
    <property type="component" value="Unassembled WGS sequence"/>
</dbReference>
<evidence type="ECO:0000313" key="4">
    <source>
        <dbReference type="Proteomes" id="UP000260644"/>
    </source>
</evidence>
<dbReference type="EMBL" id="QPMM01000003">
    <property type="protein sequence ID" value="RFS23943.1"/>
    <property type="molecule type" value="Genomic_DNA"/>
</dbReference>
<keyword evidence="1" id="KW-0175">Coiled coil</keyword>
<name>A0A3E1YCB7_9BACT</name>
<organism evidence="3 4">
    <name type="scientific">Chitinophaga silvatica</name>
    <dbReference type="NCBI Taxonomy" id="2282649"/>
    <lineage>
        <taxon>Bacteria</taxon>
        <taxon>Pseudomonadati</taxon>
        <taxon>Bacteroidota</taxon>
        <taxon>Chitinophagia</taxon>
        <taxon>Chitinophagales</taxon>
        <taxon>Chitinophagaceae</taxon>
        <taxon>Chitinophaga</taxon>
    </lineage>
</organism>
<evidence type="ECO:0000256" key="1">
    <source>
        <dbReference type="SAM" id="Coils"/>
    </source>
</evidence>
<dbReference type="GO" id="GO:0004713">
    <property type="term" value="F:protein tyrosine kinase activity"/>
    <property type="evidence" value="ECO:0007669"/>
    <property type="project" value="TreeGrafter"/>
</dbReference>
<keyword evidence="2" id="KW-1133">Transmembrane helix</keyword>
<keyword evidence="2" id="KW-0472">Membrane</keyword>
<dbReference type="PANTHER" id="PTHR32309:SF13">
    <property type="entry name" value="FERRIC ENTEROBACTIN TRANSPORT PROTEIN FEPE"/>
    <property type="match status" value="1"/>
</dbReference>
<keyword evidence="2" id="KW-0812">Transmembrane</keyword>
<dbReference type="OrthoDB" id="745212at2"/>
<proteinExistence type="predicted"/>
<dbReference type="PANTHER" id="PTHR32309">
    <property type="entry name" value="TYROSINE-PROTEIN KINASE"/>
    <property type="match status" value="1"/>
</dbReference>
<gene>
    <name evidence="3" type="ORF">DVR12_08655</name>
</gene>
<feature type="transmembrane region" description="Helical" evidence="2">
    <location>
        <begin position="37"/>
        <end position="56"/>
    </location>
</feature>
<dbReference type="AlphaFoldDB" id="A0A3E1YCB7"/>
<sequence>MTDSKKPSNEINNNELSLKDLIFKFQNWMQYLWSKKILIIFFSLLSAGCFLTYSLFQKPSYQAELTFILEDTKSSPLGNYANIASQFGFNLGGGSGSGVFSGDNILAFLKSRYIINKTLLSPISANKDKSMADLYLEISQLRKSWESHPELNNISFPPTYKPGTSILKDSVLSILYNNLLKLNLDVDKLDKKLSFITVSCKSPDQTFSKIFIEALVKEATQFYINTKVQKYTTSIESLQSRADSLELLLNRKTSAVAASEDLNLNPAKKVALVGVELANRDKMVAQTMYSEVVKNLEITKFSMTQETPIIQIIDTPILPLKKTNLGKAKALIIGGFVGGLLSIICLMAVRIYKEIIN</sequence>
<evidence type="ECO:0000256" key="2">
    <source>
        <dbReference type="SAM" id="Phobius"/>
    </source>
</evidence>
<comment type="caution">
    <text evidence="3">The sequence shown here is derived from an EMBL/GenBank/DDBJ whole genome shotgun (WGS) entry which is preliminary data.</text>
</comment>
<protein>
    <submittedName>
        <fullName evidence="3">Lipopolysaccharide biosynthesis protein</fullName>
    </submittedName>
</protein>
<dbReference type="GO" id="GO:0005886">
    <property type="term" value="C:plasma membrane"/>
    <property type="evidence" value="ECO:0007669"/>
    <property type="project" value="TreeGrafter"/>
</dbReference>
<accession>A0A3E1YCB7</accession>
<keyword evidence="4" id="KW-1185">Reference proteome</keyword>
<feature type="coiled-coil region" evidence="1">
    <location>
        <begin position="228"/>
        <end position="255"/>
    </location>
</feature>
<dbReference type="RefSeq" id="WP_116975269.1">
    <property type="nucleotide sequence ID" value="NZ_QPMM01000003.1"/>
</dbReference>